<dbReference type="AlphaFoldDB" id="A0A1V4D7Y7"/>
<gene>
    <name evidence="1" type="ORF">VT50_0210960</name>
</gene>
<evidence type="ECO:0000313" key="2">
    <source>
        <dbReference type="Proteomes" id="UP000033615"/>
    </source>
</evidence>
<dbReference type="SUPFAM" id="SSF53223">
    <property type="entry name" value="Aminoacid dehydrogenase-like, N-terminal domain"/>
    <property type="match status" value="1"/>
</dbReference>
<evidence type="ECO:0000313" key="1">
    <source>
        <dbReference type="EMBL" id="OPF81042.1"/>
    </source>
</evidence>
<dbReference type="Proteomes" id="UP000033615">
    <property type="component" value="Unassembled WGS sequence"/>
</dbReference>
<reference evidence="1" key="1">
    <citation type="submission" date="2016-12" db="EMBL/GenBank/DDBJ databases">
        <title>Genome sequence of Streptomyces antioxidans MUSC 164.</title>
        <authorList>
            <person name="Lee L.-H."/>
            <person name="Ser H.-L."/>
        </authorList>
    </citation>
    <scope>NUCLEOTIDE SEQUENCE [LARGE SCALE GENOMIC DNA]</scope>
    <source>
        <strain evidence="1">MUSC 164</strain>
    </source>
</reference>
<dbReference type="Gene3D" id="3.40.50.720">
    <property type="entry name" value="NAD(P)-binding Rossmann-like Domain"/>
    <property type="match status" value="1"/>
</dbReference>
<dbReference type="InterPro" id="IPR046346">
    <property type="entry name" value="Aminoacid_DH-like_N_sf"/>
</dbReference>
<dbReference type="EMBL" id="LAKD02000027">
    <property type="protein sequence ID" value="OPF81042.1"/>
    <property type="molecule type" value="Genomic_DNA"/>
</dbReference>
<proteinExistence type="predicted"/>
<sequence>MIGEPARHKNEGLLRAHGRALAASAGRFIPVNDIGTTQADIRVIGRETSPVCAAGDPSPLTALGVLDRPWPVCWPRG</sequence>
<keyword evidence="2" id="KW-1185">Reference proteome</keyword>
<dbReference type="OrthoDB" id="9803297at2"/>
<protein>
    <submittedName>
        <fullName evidence="1">Uncharacterized protein</fullName>
    </submittedName>
</protein>
<dbReference type="RefSeq" id="WP_046084111.1">
    <property type="nucleotide sequence ID" value="NZ_LAKD02000027.1"/>
</dbReference>
<dbReference type="Gene3D" id="3.40.50.10860">
    <property type="entry name" value="Leucine Dehydrogenase, chain A, domain 1"/>
    <property type="match status" value="1"/>
</dbReference>
<organism evidence="1 2">
    <name type="scientific">Streptomyces antioxidans</name>
    <dbReference type="NCBI Taxonomy" id="1507734"/>
    <lineage>
        <taxon>Bacteria</taxon>
        <taxon>Bacillati</taxon>
        <taxon>Actinomycetota</taxon>
        <taxon>Actinomycetes</taxon>
        <taxon>Kitasatosporales</taxon>
        <taxon>Streptomycetaceae</taxon>
        <taxon>Streptomyces</taxon>
    </lineage>
</organism>
<accession>A0A1V4D7Y7</accession>
<comment type="caution">
    <text evidence="1">The sequence shown here is derived from an EMBL/GenBank/DDBJ whole genome shotgun (WGS) entry which is preliminary data.</text>
</comment>
<name>A0A1V4D7Y7_9ACTN</name>